<evidence type="ECO:0000259" key="4">
    <source>
        <dbReference type="PROSITE" id="PS50158"/>
    </source>
</evidence>
<evidence type="ECO:0000256" key="2">
    <source>
        <dbReference type="PROSITE-ProRule" id="PRU00047"/>
    </source>
</evidence>
<feature type="compositionally biased region" description="Acidic residues" evidence="3">
    <location>
        <begin position="245"/>
        <end position="255"/>
    </location>
</feature>
<evidence type="ECO:0000313" key="5">
    <source>
        <dbReference type="EMBL" id="PCH35909.1"/>
    </source>
</evidence>
<dbReference type="AlphaFoldDB" id="A0A2H3JAY8"/>
<evidence type="ECO:0000256" key="1">
    <source>
        <dbReference type="ARBA" id="ARBA00022664"/>
    </source>
</evidence>
<dbReference type="Gene3D" id="4.10.60.10">
    <property type="entry name" value="Zinc finger, CCHC-type"/>
    <property type="match status" value="1"/>
</dbReference>
<name>A0A2H3JAY8_WOLCO</name>
<keyword evidence="2" id="KW-0479">Metal-binding</keyword>
<keyword evidence="2" id="KW-0863">Zinc-finger</keyword>
<evidence type="ECO:0000256" key="3">
    <source>
        <dbReference type="SAM" id="MobiDB-lite"/>
    </source>
</evidence>
<keyword evidence="1" id="KW-0507">mRNA processing</keyword>
<dbReference type="InterPro" id="IPR001878">
    <property type="entry name" value="Znf_CCHC"/>
</dbReference>
<dbReference type="SMART" id="SM00343">
    <property type="entry name" value="ZnF_C2HC"/>
    <property type="match status" value="1"/>
</dbReference>
<evidence type="ECO:0000313" key="6">
    <source>
        <dbReference type="Proteomes" id="UP000218811"/>
    </source>
</evidence>
<feature type="compositionally biased region" description="Basic residues" evidence="3">
    <location>
        <begin position="218"/>
        <end position="230"/>
    </location>
</feature>
<dbReference type="InterPro" id="IPR036875">
    <property type="entry name" value="Znf_CCHC_sf"/>
</dbReference>
<dbReference type="GO" id="GO:0006397">
    <property type="term" value="P:mRNA processing"/>
    <property type="evidence" value="ECO:0007669"/>
    <property type="project" value="UniProtKB-KW"/>
</dbReference>
<feature type="region of interest" description="Disordered" evidence="3">
    <location>
        <begin position="215"/>
        <end position="259"/>
    </location>
</feature>
<dbReference type="GO" id="GO:0003676">
    <property type="term" value="F:nucleic acid binding"/>
    <property type="evidence" value="ECO:0007669"/>
    <property type="project" value="InterPro"/>
</dbReference>
<dbReference type="EMBL" id="KB467865">
    <property type="protein sequence ID" value="PCH35909.1"/>
    <property type="molecule type" value="Genomic_DNA"/>
</dbReference>
<dbReference type="PROSITE" id="PS50158">
    <property type="entry name" value="ZF_CCHC"/>
    <property type="match status" value="1"/>
</dbReference>
<dbReference type="STRING" id="742152.A0A2H3JAY8"/>
<protein>
    <recommendedName>
        <fullName evidence="4">CCHC-type domain-containing protein</fullName>
    </recommendedName>
</protein>
<accession>A0A2H3JAY8</accession>
<dbReference type="Pfam" id="PF00098">
    <property type="entry name" value="zf-CCHC"/>
    <property type="match status" value="1"/>
</dbReference>
<organism evidence="5 6">
    <name type="scientific">Wolfiporia cocos (strain MD-104)</name>
    <name type="common">Brown rot fungus</name>
    <dbReference type="NCBI Taxonomy" id="742152"/>
    <lineage>
        <taxon>Eukaryota</taxon>
        <taxon>Fungi</taxon>
        <taxon>Dikarya</taxon>
        <taxon>Basidiomycota</taxon>
        <taxon>Agaricomycotina</taxon>
        <taxon>Agaricomycetes</taxon>
        <taxon>Polyporales</taxon>
        <taxon>Phaeolaceae</taxon>
        <taxon>Wolfiporia</taxon>
    </lineage>
</organism>
<proteinExistence type="predicted"/>
<dbReference type="OMA" id="GHFIAHC"/>
<dbReference type="GO" id="GO:0008270">
    <property type="term" value="F:zinc ion binding"/>
    <property type="evidence" value="ECO:0007669"/>
    <property type="project" value="UniProtKB-KW"/>
</dbReference>
<sequence>MFAADYQSNDQKILFIVSYIRGSDQVNQWKENYYAKYTDPTTGAFVLPPLAQFSAEFDAAFEPIEEKQKTNDDLFDIKQDKKSINDFNIEFDNLVGKTGLDRQQCDRLFVTMYKRAIRPALVTHIINIIPPIVTLTEWMKQASINENNYNTFIKGRGNDKKKPQWRAKAPQASGTTPPAKDPNAMDVDRMSTEEQCRLQTEGCCFNCKEKGHLSNNCPKRKKKTAPKGKTRKAEEETPTAHTKEAEEDTDNDDSDGATAIEEAVNAIRVLKVKNPSFLTQILNEQDFE</sequence>
<dbReference type="OrthoDB" id="2746711at2759"/>
<keyword evidence="2" id="KW-0862">Zinc</keyword>
<keyword evidence="6" id="KW-1185">Reference proteome</keyword>
<reference evidence="5 6" key="1">
    <citation type="journal article" date="2012" name="Science">
        <title>The Paleozoic origin of enzymatic lignin decomposition reconstructed from 31 fungal genomes.</title>
        <authorList>
            <person name="Floudas D."/>
            <person name="Binder M."/>
            <person name="Riley R."/>
            <person name="Barry K."/>
            <person name="Blanchette R.A."/>
            <person name="Henrissat B."/>
            <person name="Martinez A.T."/>
            <person name="Otillar R."/>
            <person name="Spatafora J.W."/>
            <person name="Yadav J.S."/>
            <person name="Aerts A."/>
            <person name="Benoit I."/>
            <person name="Boyd A."/>
            <person name="Carlson A."/>
            <person name="Copeland A."/>
            <person name="Coutinho P.M."/>
            <person name="de Vries R.P."/>
            <person name="Ferreira P."/>
            <person name="Findley K."/>
            <person name="Foster B."/>
            <person name="Gaskell J."/>
            <person name="Glotzer D."/>
            <person name="Gorecki P."/>
            <person name="Heitman J."/>
            <person name="Hesse C."/>
            <person name="Hori C."/>
            <person name="Igarashi K."/>
            <person name="Jurgens J.A."/>
            <person name="Kallen N."/>
            <person name="Kersten P."/>
            <person name="Kohler A."/>
            <person name="Kuees U."/>
            <person name="Kumar T.K.A."/>
            <person name="Kuo A."/>
            <person name="LaButti K."/>
            <person name="Larrondo L.F."/>
            <person name="Lindquist E."/>
            <person name="Ling A."/>
            <person name="Lombard V."/>
            <person name="Lucas S."/>
            <person name="Lundell T."/>
            <person name="Martin R."/>
            <person name="McLaughlin D.J."/>
            <person name="Morgenstern I."/>
            <person name="Morin E."/>
            <person name="Murat C."/>
            <person name="Nagy L.G."/>
            <person name="Nolan M."/>
            <person name="Ohm R.A."/>
            <person name="Patyshakuliyeva A."/>
            <person name="Rokas A."/>
            <person name="Ruiz-Duenas F.J."/>
            <person name="Sabat G."/>
            <person name="Salamov A."/>
            <person name="Samejima M."/>
            <person name="Schmutz J."/>
            <person name="Slot J.C."/>
            <person name="St John F."/>
            <person name="Stenlid J."/>
            <person name="Sun H."/>
            <person name="Sun S."/>
            <person name="Syed K."/>
            <person name="Tsang A."/>
            <person name="Wiebenga A."/>
            <person name="Young D."/>
            <person name="Pisabarro A."/>
            <person name="Eastwood D.C."/>
            <person name="Martin F."/>
            <person name="Cullen D."/>
            <person name="Grigoriev I.V."/>
            <person name="Hibbett D.S."/>
        </authorList>
    </citation>
    <scope>NUCLEOTIDE SEQUENCE [LARGE SCALE GENOMIC DNA]</scope>
    <source>
        <strain evidence="5 6">MD-104</strain>
    </source>
</reference>
<dbReference type="Proteomes" id="UP000218811">
    <property type="component" value="Unassembled WGS sequence"/>
</dbReference>
<feature type="domain" description="CCHC-type" evidence="4">
    <location>
        <begin position="204"/>
        <end position="219"/>
    </location>
</feature>
<gene>
    <name evidence="5" type="ORF">WOLCODRAFT_156619</name>
</gene>
<feature type="region of interest" description="Disordered" evidence="3">
    <location>
        <begin position="155"/>
        <end position="190"/>
    </location>
</feature>
<dbReference type="SUPFAM" id="SSF57756">
    <property type="entry name" value="Retrovirus zinc finger-like domains"/>
    <property type="match status" value="1"/>
</dbReference>